<feature type="domain" description="Integrase zinc-binding" evidence="1">
    <location>
        <begin position="83"/>
        <end position="120"/>
    </location>
</feature>
<dbReference type="PANTHER" id="PTHR47331">
    <property type="entry name" value="PHD-TYPE DOMAIN-CONTAINING PROTEIN"/>
    <property type="match status" value="1"/>
</dbReference>
<reference evidence="2" key="1">
    <citation type="journal article" date="2014" name="PLoS ONE">
        <title>Transcriptome-Based Identification of ABC Transporters in the Western Tarnished Plant Bug Lygus hesperus.</title>
        <authorList>
            <person name="Hull J.J."/>
            <person name="Chaney K."/>
            <person name="Geib S.M."/>
            <person name="Fabrick J.A."/>
            <person name="Brent C.S."/>
            <person name="Walsh D."/>
            <person name="Lavine L.C."/>
        </authorList>
    </citation>
    <scope>NUCLEOTIDE SEQUENCE</scope>
</reference>
<sequence length="121" mass="13876">KRRIGTISSTEFDQAQELCITLVQQYHFPEVFKRDPQSLPTELKKLAIFIDHVGLLRVGGRLANAPLSTDHKHPVLLPARCHLTELIIDHVHKVNFHAGPSAMLAFLRQKFWIPRARNLVR</sequence>
<gene>
    <name evidence="2" type="primary">ispDF_1</name>
    <name evidence="2" type="ORF">CM83_105422</name>
</gene>
<proteinExistence type="predicted"/>
<reference evidence="2" key="2">
    <citation type="submission" date="2014-07" db="EMBL/GenBank/DDBJ databases">
        <authorList>
            <person name="Hull J."/>
        </authorList>
    </citation>
    <scope>NUCLEOTIDE SEQUENCE</scope>
</reference>
<feature type="non-terminal residue" evidence="2">
    <location>
        <position position="121"/>
    </location>
</feature>
<evidence type="ECO:0000313" key="2">
    <source>
        <dbReference type="EMBL" id="JAG37179.1"/>
    </source>
</evidence>
<name>A0A0A9YYA5_LYGHE</name>
<feature type="non-terminal residue" evidence="2">
    <location>
        <position position="1"/>
    </location>
</feature>
<dbReference type="AlphaFoldDB" id="A0A0A9YYA5"/>
<dbReference type="EMBL" id="GBHO01006425">
    <property type="protein sequence ID" value="JAG37179.1"/>
    <property type="molecule type" value="Transcribed_RNA"/>
</dbReference>
<protein>
    <submittedName>
        <fullName evidence="2">Bifunctional enzyme IspD/IspF</fullName>
    </submittedName>
</protein>
<evidence type="ECO:0000259" key="1">
    <source>
        <dbReference type="Pfam" id="PF17921"/>
    </source>
</evidence>
<accession>A0A0A9YYA5</accession>
<dbReference type="InterPro" id="IPR041588">
    <property type="entry name" value="Integrase_H2C2"/>
</dbReference>
<organism evidence="2">
    <name type="scientific">Lygus hesperus</name>
    <name type="common">Western plant bug</name>
    <dbReference type="NCBI Taxonomy" id="30085"/>
    <lineage>
        <taxon>Eukaryota</taxon>
        <taxon>Metazoa</taxon>
        <taxon>Ecdysozoa</taxon>
        <taxon>Arthropoda</taxon>
        <taxon>Hexapoda</taxon>
        <taxon>Insecta</taxon>
        <taxon>Pterygota</taxon>
        <taxon>Neoptera</taxon>
        <taxon>Paraneoptera</taxon>
        <taxon>Hemiptera</taxon>
        <taxon>Heteroptera</taxon>
        <taxon>Panheteroptera</taxon>
        <taxon>Cimicomorpha</taxon>
        <taxon>Miridae</taxon>
        <taxon>Mirini</taxon>
        <taxon>Lygus</taxon>
    </lineage>
</organism>
<dbReference type="Pfam" id="PF17921">
    <property type="entry name" value="Integrase_H2C2"/>
    <property type="match status" value="1"/>
</dbReference>